<dbReference type="AlphaFoldDB" id="A0A1M7B1S9"/>
<dbReference type="STRING" id="44933.SAMN05660971_00727"/>
<dbReference type="Proteomes" id="UP000321726">
    <property type="component" value="Unassembled WGS sequence"/>
</dbReference>
<keyword evidence="4" id="KW-1185">Reference proteome</keyword>
<name>A0A1M7B1S9_9GAMM</name>
<accession>A0A1M7B1S9</accession>
<sequence length="115" mass="13274">MPTKRSRQSGVTPLDDRLIGLFSVGTNCHQIPNKVFHRKWLKYGERYLAQYDDGTRISWGEMFWGRPWLDIPPVGFRPAQLHDYGEAVFVGAFGREPLARCQAVLDQRARVLNQD</sequence>
<evidence type="ECO:0000313" key="4">
    <source>
        <dbReference type="Proteomes" id="UP000321726"/>
    </source>
</evidence>
<proteinExistence type="predicted"/>
<dbReference type="EMBL" id="BJXU01000004">
    <property type="protein sequence ID" value="GEN22173.1"/>
    <property type="molecule type" value="Genomic_DNA"/>
</dbReference>
<gene>
    <name evidence="1" type="ORF">HCU01_01220</name>
    <name evidence="2" type="ORF">SAMN05660971_00727</name>
</gene>
<dbReference type="RefSeq" id="WP_073433608.1">
    <property type="nucleotide sequence ID" value="NZ_BJXU01000004.1"/>
</dbReference>
<dbReference type="Proteomes" id="UP000184123">
    <property type="component" value="Unassembled WGS sequence"/>
</dbReference>
<reference evidence="2 3" key="1">
    <citation type="submission" date="2016-11" db="EMBL/GenBank/DDBJ databases">
        <authorList>
            <person name="Jaros S."/>
            <person name="Januszkiewicz K."/>
            <person name="Wedrychowicz H."/>
        </authorList>
    </citation>
    <scope>NUCLEOTIDE SEQUENCE [LARGE SCALE GENOMIC DNA]</scope>
    <source>
        <strain evidence="2 3">DSM 4740</strain>
    </source>
</reference>
<evidence type="ECO:0000313" key="1">
    <source>
        <dbReference type="EMBL" id="GEN22173.1"/>
    </source>
</evidence>
<protein>
    <submittedName>
        <fullName evidence="2">Uncharacterized protein</fullName>
    </submittedName>
</protein>
<reference evidence="1 4" key="2">
    <citation type="submission" date="2019-07" db="EMBL/GenBank/DDBJ databases">
        <title>Whole genome shotgun sequence of Halomonas cupida NBRC 102219.</title>
        <authorList>
            <person name="Hosoyama A."/>
            <person name="Uohara A."/>
            <person name="Ohji S."/>
            <person name="Ichikawa N."/>
        </authorList>
    </citation>
    <scope>NUCLEOTIDE SEQUENCE [LARGE SCALE GENOMIC DNA]</scope>
    <source>
        <strain evidence="1 4">NBRC 102219</strain>
    </source>
</reference>
<organism evidence="2 3">
    <name type="scientific">Halomonas cupida</name>
    <dbReference type="NCBI Taxonomy" id="44933"/>
    <lineage>
        <taxon>Bacteria</taxon>
        <taxon>Pseudomonadati</taxon>
        <taxon>Pseudomonadota</taxon>
        <taxon>Gammaproteobacteria</taxon>
        <taxon>Oceanospirillales</taxon>
        <taxon>Halomonadaceae</taxon>
        <taxon>Halomonas</taxon>
    </lineage>
</organism>
<evidence type="ECO:0000313" key="2">
    <source>
        <dbReference type="EMBL" id="SHL48940.1"/>
    </source>
</evidence>
<evidence type="ECO:0000313" key="3">
    <source>
        <dbReference type="Proteomes" id="UP000184123"/>
    </source>
</evidence>
<dbReference type="EMBL" id="FRCA01000001">
    <property type="protein sequence ID" value="SHL48940.1"/>
    <property type="molecule type" value="Genomic_DNA"/>
</dbReference>